<evidence type="ECO:0000313" key="2">
    <source>
        <dbReference type="EMBL" id="MBA3926898.1"/>
    </source>
</evidence>
<dbReference type="EMBL" id="JABJVM010000011">
    <property type="protein sequence ID" value="MBA3926898.1"/>
    <property type="molecule type" value="Genomic_DNA"/>
</dbReference>
<protein>
    <submittedName>
        <fullName evidence="2">Uncharacterized protein</fullName>
    </submittedName>
</protein>
<feature type="transmembrane region" description="Helical" evidence="1">
    <location>
        <begin position="24"/>
        <end position="43"/>
    </location>
</feature>
<organism evidence="2 3">
    <name type="scientific">Listeria rustica</name>
    <dbReference type="NCBI Taxonomy" id="2713503"/>
    <lineage>
        <taxon>Bacteria</taxon>
        <taxon>Bacillati</taxon>
        <taxon>Bacillota</taxon>
        <taxon>Bacilli</taxon>
        <taxon>Bacillales</taxon>
        <taxon>Listeriaceae</taxon>
        <taxon>Listeria</taxon>
    </lineage>
</organism>
<reference evidence="2 3" key="1">
    <citation type="submission" date="2020-08" db="EMBL/GenBank/DDBJ databases">
        <title>Listeria ohnekaius sp. nov. and Listeria portnoyii sp. nov. isolated from non-agricultural and natural environments.</title>
        <authorList>
            <person name="Weller D."/>
            <person name="Belias A.M."/>
            <person name="Liao J."/>
            <person name="Guo S."/>
            <person name="Orsi R.H."/>
            <person name="Wiedmann M."/>
        </authorList>
    </citation>
    <scope>NUCLEOTIDE SEQUENCE [LARGE SCALE GENOMIC DNA]</scope>
    <source>
        <strain evidence="2 3">FSL W9-0585</strain>
    </source>
</reference>
<proteinExistence type="predicted"/>
<sequence length="161" mass="18768">MNMYFSNLLVGAVQELEGFNIDNALSILAIIISAGVLIVQIVIEKKVNKKNLEFNLFNDIYKEYLIKKIPEAKSFLTFSESRVTGTDTLVQVLNDLRQDSIFYKNTDEKFYLKLIKNVQEFEDDLVKTMNSTYDNDEFAKFINSTNQKYNKISMIIQKKFF</sequence>
<dbReference type="Proteomes" id="UP000548787">
    <property type="component" value="Unassembled WGS sequence"/>
</dbReference>
<dbReference type="RefSeq" id="WP_181677028.1">
    <property type="nucleotide sequence ID" value="NZ_JABJVM010000011.1"/>
</dbReference>
<accession>A0A7W1YGR1</accession>
<evidence type="ECO:0000256" key="1">
    <source>
        <dbReference type="SAM" id="Phobius"/>
    </source>
</evidence>
<evidence type="ECO:0000313" key="3">
    <source>
        <dbReference type="Proteomes" id="UP000548787"/>
    </source>
</evidence>
<keyword evidence="1" id="KW-1133">Transmembrane helix</keyword>
<dbReference type="AlphaFoldDB" id="A0A7W1YGR1"/>
<gene>
    <name evidence="2" type="ORF">HPK16_11140</name>
</gene>
<keyword evidence="1" id="KW-0812">Transmembrane</keyword>
<keyword evidence="3" id="KW-1185">Reference proteome</keyword>
<name>A0A7W1YGR1_9LIST</name>
<comment type="caution">
    <text evidence="2">The sequence shown here is derived from an EMBL/GenBank/DDBJ whole genome shotgun (WGS) entry which is preliminary data.</text>
</comment>
<keyword evidence="1" id="KW-0472">Membrane</keyword>